<dbReference type="PANTHER" id="PTHR30604">
    <property type="entry name" value="PROTEIN TRANSPORT PROTEIN HOFQ"/>
    <property type="match status" value="1"/>
</dbReference>
<dbReference type="Gene3D" id="3.30.1370.120">
    <property type="match status" value="2"/>
</dbReference>
<dbReference type="PANTHER" id="PTHR30604:SF1">
    <property type="entry name" value="DNA UTILIZATION PROTEIN HOFQ"/>
    <property type="match status" value="1"/>
</dbReference>
<feature type="domain" description="NolW-like" evidence="1">
    <location>
        <begin position="207"/>
        <end position="265"/>
    </location>
</feature>
<comment type="caution">
    <text evidence="2">The sequence shown here is derived from an EMBL/GenBank/DDBJ whole genome shotgun (WGS) entry which is preliminary data.</text>
</comment>
<evidence type="ECO:0000259" key="1">
    <source>
        <dbReference type="Pfam" id="PF03958"/>
    </source>
</evidence>
<proteinExistence type="predicted"/>
<dbReference type="InterPro" id="IPR051808">
    <property type="entry name" value="Type_IV_pilus_biogenesis"/>
</dbReference>
<feature type="domain" description="NolW-like" evidence="1">
    <location>
        <begin position="147"/>
        <end position="205"/>
    </location>
</feature>
<gene>
    <name evidence="2" type="ORF">S01H1_39454</name>
</gene>
<dbReference type="EMBL" id="BARS01024899">
    <property type="protein sequence ID" value="GAG12787.1"/>
    <property type="molecule type" value="Genomic_DNA"/>
</dbReference>
<evidence type="ECO:0000313" key="2">
    <source>
        <dbReference type="EMBL" id="GAG12787.1"/>
    </source>
</evidence>
<feature type="non-terminal residue" evidence="2">
    <location>
        <position position="1"/>
    </location>
</feature>
<dbReference type="Gene3D" id="3.30.1370.130">
    <property type="match status" value="1"/>
</dbReference>
<dbReference type="InterPro" id="IPR038591">
    <property type="entry name" value="NolW-like_sf"/>
</dbReference>
<name>X0VNQ0_9ZZZZ</name>
<accession>X0VNQ0</accession>
<dbReference type="AlphaFoldDB" id="X0VNQ0"/>
<organism evidence="2">
    <name type="scientific">marine sediment metagenome</name>
    <dbReference type="NCBI Taxonomy" id="412755"/>
    <lineage>
        <taxon>unclassified sequences</taxon>
        <taxon>metagenomes</taxon>
        <taxon>ecological metagenomes</taxon>
    </lineage>
</organism>
<dbReference type="Pfam" id="PF03958">
    <property type="entry name" value="Secretin_N"/>
    <property type="match status" value="2"/>
</dbReference>
<dbReference type="InterPro" id="IPR005644">
    <property type="entry name" value="NolW-like"/>
</dbReference>
<protein>
    <recommendedName>
        <fullName evidence="1">NolW-like domain-containing protein</fullName>
    </recommendedName>
</protein>
<reference evidence="2" key="1">
    <citation type="journal article" date="2014" name="Front. Microbiol.">
        <title>High frequency of phylogenetically diverse reductive dehalogenase-homologous genes in deep subseafloor sedimentary metagenomes.</title>
        <authorList>
            <person name="Kawai M."/>
            <person name="Futagami T."/>
            <person name="Toyoda A."/>
            <person name="Takaki Y."/>
            <person name="Nishi S."/>
            <person name="Hori S."/>
            <person name="Arai W."/>
            <person name="Tsubouchi T."/>
            <person name="Morono Y."/>
            <person name="Uchiyama I."/>
            <person name="Ito T."/>
            <person name="Fujiyama A."/>
            <person name="Inagaki F."/>
            <person name="Takami H."/>
        </authorList>
    </citation>
    <scope>NUCLEOTIDE SEQUENCE</scope>
    <source>
        <strain evidence="2">Expedition CK06-06</strain>
    </source>
</reference>
<sequence>GEFEAVEEVPVEIEPVEEVSPPLIKEDEVEEALELEAPKEIKARPEAKAKVVPARADKISLDLKGVDIIDVLKMLSARSNLNIVAGRNVRGRVTLFLKDVNVWDAFEIILASNNLAYVKEGVIINVMTERDYEQLYGEKYYTKKELRVFKLKYAKASGVSKALNQAKSKIGKVIVDEASNSIVLVDSARSISKMEKMIKEMDEPIETRIFGLDYAKAEDIKTKISEMLTKGVGTIQVDERTNKVIVTDLSRKIPEIATVIEEMDEKHQ</sequence>
<feature type="non-terminal residue" evidence="2">
    <location>
        <position position="268"/>
    </location>
</feature>